<feature type="domain" description="HTH hxlR-type" evidence="5">
    <location>
        <begin position="19"/>
        <end position="117"/>
    </location>
</feature>
<dbReference type="PROSITE" id="PS51118">
    <property type="entry name" value="HTH_HXLR"/>
    <property type="match status" value="1"/>
</dbReference>
<comment type="caution">
    <text evidence="6">The sequence shown here is derived from an EMBL/GenBank/DDBJ whole genome shotgun (WGS) entry which is preliminary data.</text>
</comment>
<dbReference type="SUPFAM" id="SSF46785">
    <property type="entry name" value="Winged helix' DNA-binding domain"/>
    <property type="match status" value="1"/>
</dbReference>
<keyword evidence="1" id="KW-0805">Transcription regulation</keyword>
<keyword evidence="3" id="KW-0804">Transcription</keyword>
<dbReference type="Gene3D" id="1.10.10.10">
    <property type="entry name" value="Winged helix-like DNA-binding domain superfamily/Winged helix DNA-binding domain"/>
    <property type="match status" value="1"/>
</dbReference>
<evidence type="ECO:0000256" key="3">
    <source>
        <dbReference type="ARBA" id="ARBA00023163"/>
    </source>
</evidence>
<evidence type="ECO:0000313" key="6">
    <source>
        <dbReference type="EMBL" id="GLS17039.1"/>
    </source>
</evidence>
<dbReference type="InterPro" id="IPR036388">
    <property type="entry name" value="WH-like_DNA-bd_sf"/>
</dbReference>
<proteinExistence type="predicted"/>
<feature type="region of interest" description="Disordered" evidence="4">
    <location>
        <begin position="114"/>
        <end position="143"/>
    </location>
</feature>
<dbReference type="PANTHER" id="PTHR33204">
    <property type="entry name" value="TRANSCRIPTIONAL REGULATOR, MARR FAMILY"/>
    <property type="match status" value="1"/>
</dbReference>
<dbReference type="Pfam" id="PF01638">
    <property type="entry name" value="HxlR"/>
    <property type="match status" value="1"/>
</dbReference>
<dbReference type="InterPro" id="IPR002577">
    <property type="entry name" value="HTH_HxlR"/>
</dbReference>
<gene>
    <name evidence="6" type="ORF">GCM10007874_00540</name>
</gene>
<organism evidence="6 7">
    <name type="scientific">Labrys miyagiensis</name>
    <dbReference type="NCBI Taxonomy" id="346912"/>
    <lineage>
        <taxon>Bacteria</taxon>
        <taxon>Pseudomonadati</taxon>
        <taxon>Pseudomonadota</taxon>
        <taxon>Alphaproteobacteria</taxon>
        <taxon>Hyphomicrobiales</taxon>
        <taxon>Xanthobacteraceae</taxon>
        <taxon>Labrys</taxon>
    </lineage>
</organism>
<keyword evidence="2" id="KW-0238">DNA-binding</keyword>
<dbReference type="PANTHER" id="PTHR33204:SF29">
    <property type="entry name" value="TRANSCRIPTIONAL REGULATOR"/>
    <property type="match status" value="1"/>
</dbReference>
<evidence type="ECO:0000256" key="1">
    <source>
        <dbReference type="ARBA" id="ARBA00023015"/>
    </source>
</evidence>
<name>A0ABQ6CEF0_9HYPH</name>
<dbReference type="Proteomes" id="UP001156882">
    <property type="component" value="Unassembled WGS sequence"/>
</dbReference>
<dbReference type="RefSeq" id="WP_284309876.1">
    <property type="nucleotide sequence ID" value="NZ_BSPC01000004.1"/>
</dbReference>
<dbReference type="EMBL" id="BSPC01000004">
    <property type="protein sequence ID" value="GLS17039.1"/>
    <property type="molecule type" value="Genomic_DNA"/>
</dbReference>
<accession>A0ABQ6CEF0</accession>
<sequence>MDDSATRRSRQRKAGRTGCAVEATLSVIGGVWKPVLVFHLLHGKLRFNALCRVTPSATPRMITLQLRELEVDGIVKRTVFPEVPPKVEYELTELGESLAPVLLSMRDWGERLQQSDSADSGVVGTGPPQAALYEYTSNEPTIE</sequence>
<evidence type="ECO:0000256" key="4">
    <source>
        <dbReference type="SAM" id="MobiDB-lite"/>
    </source>
</evidence>
<evidence type="ECO:0000256" key="2">
    <source>
        <dbReference type="ARBA" id="ARBA00023125"/>
    </source>
</evidence>
<evidence type="ECO:0000259" key="5">
    <source>
        <dbReference type="PROSITE" id="PS51118"/>
    </source>
</evidence>
<evidence type="ECO:0000313" key="7">
    <source>
        <dbReference type="Proteomes" id="UP001156882"/>
    </source>
</evidence>
<keyword evidence="7" id="KW-1185">Reference proteome</keyword>
<reference evidence="7" key="1">
    <citation type="journal article" date="2019" name="Int. J. Syst. Evol. Microbiol.">
        <title>The Global Catalogue of Microorganisms (GCM) 10K type strain sequencing project: providing services to taxonomists for standard genome sequencing and annotation.</title>
        <authorList>
            <consortium name="The Broad Institute Genomics Platform"/>
            <consortium name="The Broad Institute Genome Sequencing Center for Infectious Disease"/>
            <person name="Wu L."/>
            <person name="Ma J."/>
        </authorList>
    </citation>
    <scope>NUCLEOTIDE SEQUENCE [LARGE SCALE GENOMIC DNA]</scope>
    <source>
        <strain evidence="7">NBRC 101365</strain>
    </source>
</reference>
<dbReference type="InterPro" id="IPR036390">
    <property type="entry name" value="WH_DNA-bd_sf"/>
</dbReference>
<protein>
    <recommendedName>
        <fullName evidence="5">HTH hxlR-type domain-containing protein</fullName>
    </recommendedName>
</protein>